<dbReference type="PANTHER" id="PTHR37481:SF1">
    <property type="entry name" value="LIPOPOLYSACCHARIDE EXPORT SYSTEM PROTEIN LPTC"/>
    <property type="match status" value="1"/>
</dbReference>
<dbReference type="EMBL" id="CP063657">
    <property type="protein sequence ID" value="QOW22753.1"/>
    <property type="molecule type" value="Genomic_DNA"/>
</dbReference>
<protein>
    <submittedName>
        <fullName evidence="6">LPS export ABC transporter periplasmic protein LptC</fullName>
    </submittedName>
</protein>
<keyword evidence="4" id="KW-1133">Transmembrane helix</keyword>
<dbReference type="InterPro" id="IPR026265">
    <property type="entry name" value="LptC"/>
</dbReference>
<evidence type="ECO:0000256" key="1">
    <source>
        <dbReference type="ARBA" id="ARBA00022475"/>
    </source>
</evidence>
<keyword evidence="2" id="KW-0997">Cell inner membrane</keyword>
<dbReference type="RefSeq" id="WP_194035246.1">
    <property type="nucleotide sequence ID" value="NZ_CP063657.1"/>
</dbReference>
<dbReference type="Pfam" id="PF06835">
    <property type="entry name" value="LptC"/>
    <property type="match status" value="1"/>
</dbReference>
<dbReference type="InterPro" id="IPR010664">
    <property type="entry name" value="LipoPS_assembly_LptC-rel"/>
</dbReference>
<evidence type="ECO:0000313" key="6">
    <source>
        <dbReference type="EMBL" id="QOW22753.1"/>
    </source>
</evidence>
<dbReference type="PANTHER" id="PTHR37481">
    <property type="entry name" value="LIPOPOLYSACCHARIDE EXPORT SYSTEM PROTEIN LPTC"/>
    <property type="match status" value="1"/>
</dbReference>
<name>A0A7S6ULY4_9GAMM</name>
<keyword evidence="1" id="KW-1003">Cell membrane</keyword>
<keyword evidence="7" id="KW-1185">Reference proteome</keyword>
<evidence type="ECO:0000256" key="4">
    <source>
        <dbReference type="ARBA" id="ARBA00022989"/>
    </source>
</evidence>
<dbReference type="NCBIfam" id="TIGR04409">
    <property type="entry name" value="LptC_YrbK"/>
    <property type="match status" value="1"/>
</dbReference>
<dbReference type="Gene3D" id="2.60.450.10">
    <property type="entry name" value="Lipopolysaccharide (LPS) transport protein A like domain"/>
    <property type="match status" value="1"/>
</dbReference>
<accession>A0A7S6ULY4</accession>
<evidence type="ECO:0000256" key="2">
    <source>
        <dbReference type="ARBA" id="ARBA00022519"/>
    </source>
</evidence>
<dbReference type="Proteomes" id="UP000593932">
    <property type="component" value="Chromosome"/>
</dbReference>
<keyword evidence="3" id="KW-0812">Transmembrane</keyword>
<evidence type="ECO:0000256" key="5">
    <source>
        <dbReference type="ARBA" id="ARBA00023136"/>
    </source>
</evidence>
<evidence type="ECO:0000313" key="7">
    <source>
        <dbReference type="Proteomes" id="UP000593932"/>
    </source>
</evidence>
<organism evidence="6 7">
    <name type="scientific">Novilysobacter avium</name>
    <dbReference type="NCBI Taxonomy" id="2781023"/>
    <lineage>
        <taxon>Bacteria</taxon>
        <taxon>Pseudomonadati</taxon>
        <taxon>Pseudomonadota</taxon>
        <taxon>Gammaproteobacteria</taxon>
        <taxon>Lysobacterales</taxon>
        <taxon>Lysobacteraceae</taxon>
        <taxon>Novilysobacter</taxon>
    </lineage>
</organism>
<reference evidence="6 7" key="1">
    <citation type="submission" date="2020-10" db="EMBL/GenBank/DDBJ databases">
        <title>complete genome sequencing of Lysobacter sp. H23M41.</title>
        <authorList>
            <person name="Bae J.-W."/>
            <person name="Lee S.-Y."/>
        </authorList>
    </citation>
    <scope>NUCLEOTIDE SEQUENCE [LARGE SCALE GENOMIC DNA]</scope>
    <source>
        <strain evidence="6 7">H23M41</strain>
    </source>
</reference>
<evidence type="ECO:0000256" key="3">
    <source>
        <dbReference type="ARBA" id="ARBA00022692"/>
    </source>
</evidence>
<proteinExistence type="predicted"/>
<sequence length="186" mass="20572">MNWRIPVGIVLLLGAVASGWALLTRMTTGPELRQEIGGRPDYLLNDFELVVLDATGKESFTLRAPRLARDPVLETMDVTTPRFLIPPRQDNADAWEVTSKTGWISADGDELRLRGDVNAVSDGRHSDKVNIDTQELNVFPDADRIDSPVQVTINRPGSILRGNGLDVNLATKQYTLQSEVESSYAR</sequence>
<keyword evidence="5" id="KW-0472">Membrane</keyword>
<gene>
    <name evidence="6" type="primary">lptC</name>
    <name evidence="6" type="ORF">INQ42_03985</name>
</gene>
<dbReference type="InterPro" id="IPR052363">
    <property type="entry name" value="LPS_export_LptC"/>
</dbReference>